<dbReference type="EnsemblMetazoa" id="tetur19g01820.1">
    <property type="protein sequence ID" value="tetur19g01820.1"/>
    <property type="gene ID" value="tetur19g01820"/>
</dbReference>
<dbReference type="HOGENOM" id="CLU_3428680_0_0_1"/>
<reference evidence="2" key="1">
    <citation type="submission" date="2011-08" db="EMBL/GenBank/DDBJ databases">
        <authorList>
            <person name="Rombauts S."/>
        </authorList>
    </citation>
    <scope>NUCLEOTIDE SEQUENCE</scope>
    <source>
        <strain evidence="2">London</strain>
    </source>
</reference>
<evidence type="ECO:0000313" key="1">
    <source>
        <dbReference type="EnsemblMetazoa" id="tetur19g01820.1"/>
    </source>
</evidence>
<name>T1KS47_TETUR</name>
<sequence>MLFEIYGNVCIDRLNGFMLI</sequence>
<evidence type="ECO:0000313" key="2">
    <source>
        <dbReference type="Proteomes" id="UP000015104"/>
    </source>
</evidence>
<dbReference type="Proteomes" id="UP000015104">
    <property type="component" value="Unassembled WGS sequence"/>
</dbReference>
<accession>T1KS47</accession>
<dbReference type="EMBL" id="CAEY01000422">
    <property type="status" value="NOT_ANNOTATED_CDS"/>
    <property type="molecule type" value="Genomic_DNA"/>
</dbReference>
<organism evidence="1 2">
    <name type="scientific">Tetranychus urticae</name>
    <name type="common">Two-spotted spider mite</name>
    <dbReference type="NCBI Taxonomy" id="32264"/>
    <lineage>
        <taxon>Eukaryota</taxon>
        <taxon>Metazoa</taxon>
        <taxon>Ecdysozoa</taxon>
        <taxon>Arthropoda</taxon>
        <taxon>Chelicerata</taxon>
        <taxon>Arachnida</taxon>
        <taxon>Acari</taxon>
        <taxon>Acariformes</taxon>
        <taxon>Trombidiformes</taxon>
        <taxon>Prostigmata</taxon>
        <taxon>Eleutherengona</taxon>
        <taxon>Raphignathae</taxon>
        <taxon>Tetranychoidea</taxon>
        <taxon>Tetranychidae</taxon>
        <taxon>Tetranychus</taxon>
    </lineage>
</organism>
<reference evidence="1" key="2">
    <citation type="submission" date="2015-06" db="UniProtKB">
        <authorList>
            <consortium name="EnsemblMetazoa"/>
        </authorList>
    </citation>
    <scope>IDENTIFICATION</scope>
</reference>
<keyword evidence="2" id="KW-1185">Reference proteome</keyword>
<protein>
    <submittedName>
        <fullName evidence="1">Uncharacterized protein</fullName>
    </submittedName>
</protein>
<proteinExistence type="predicted"/>
<dbReference type="AlphaFoldDB" id="T1KS47"/>